<dbReference type="EMBL" id="JABXRN010000001">
    <property type="protein sequence ID" value="MBA8125949.1"/>
    <property type="molecule type" value="Genomic_DNA"/>
</dbReference>
<accession>A0A285B659</accession>
<proteinExistence type="predicted"/>
<feature type="domain" description="Serine aminopeptidase S33" evidence="2">
    <location>
        <begin position="129"/>
        <end position="254"/>
    </location>
</feature>
<evidence type="ECO:0000313" key="4">
    <source>
        <dbReference type="EMBL" id="MEM0623197.1"/>
    </source>
</evidence>
<evidence type="ECO:0000313" key="3">
    <source>
        <dbReference type="EMBL" id="MBA8125949.1"/>
    </source>
</evidence>
<dbReference type="AlphaFoldDB" id="A0A285B659"/>
<evidence type="ECO:0000313" key="6">
    <source>
        <dbReference type="Proteomes" id="UP000220639"/>
    </source>
</evidence>
<protein>
    <submittedName>
        <fullName evidence="3">Alpha/beta hydrolase</fullName>
    </submittedName>
</protein>
<gene>
    <name evidence="4" type="ORF">AAFL32_04745</name>
    <name evidence="3" type="ORF">HV064_18870</name>
    <name evidence="5" type="ORF">KOSB73_270246</name>
</gene>
<keyword evidence="1" id="KW-0812">Transmembrane</keyword>
<keyword evidence="1" id="KW-0472">Membrane</keyword>
<dbReference type="EMBL" id="JBCGEM010000003">
    <property type="protein sequence ID" value="MEM0623197.1"/>
    <property type="molecule type" value="Genomic_DNA"/>
</dbReference>
<dbReference type="SUPFAM" id="SSF53474">
    <property type="entry name" value="alpha/beta-Hydrolases"/>
    <property type="match status" value="1"/>
</dbReference>
<keyword evidence="1" id="KW-1133">Transmembrane helix</keyword>
<dbReference type="InterPro" id="IPR029058">
    <property type="entry name" value="AB_hydrolase_fold"/>
</dbReference>
<keyword evidence="8" id="KW-1185">Reference proteome</keyword>
<dbReference type="EMBL" id="FZTC01000020">
    <property type="protein sequence ID" value="SNU36346.1"/>
    <property type="molecule type" value="Genomic_DNA"/>
</dbReference>
<name>A0A285B659_9ENTR</name>
<keyword evidence="3" id="KW-0378">Hydrolase</keyword>
<dbReference type="InterPro" id="IPR022742">
    <property type="entry name" value="Hydrolase_4"/>
</dbReference>
<dbReference type="Proteomes" id="UP001458070">
    <property type="component" value="Unassembled WGS sequence"/>
</dbReference>
<dbReference type="Pfam" id="PF12146">
    <property type="entry name" value="Hydrolase_4"/>
    <property type="match status" value="1"/>
</dbReference>
<dbReference type="Proteomes" id="UP000557483">
    <property type="component" value="Unassembled WGS sequence"/>
</dbReference>
<feature type="transmembrane region" description="Helical" evidence="1">
    <location>
        <begin position="20"/>
        <end position="41"/>
    </location>
</feature>
<dbReference type="GO" id="GO:0016787">
    <property type="term" value="F:hydrolase activity"/>
    <property type="evidence" value="ECO:0007669"/>
    <property type="project" value="UniProtKB-KW"/>
</dbReference>
<evidence type="ECO:0000256" key="1">
    <source>
        <dbReference type="SAM" id="Phobius"/>
    </source>
</evidence>
<dbReference type="Gene3D" id="3.40.50.1820">
    <property type="entry name" value="alpha/beta hydrolase"/>
    <property type="match status" value="1"/>
</dbReference>
<reference evidence="4 8" key="4">
    <citation type="submission" date="2024-04" db="EMBL/GenBank/DDBJ databases">
        <title>Draft genome assemblies of urinary isolates.</title>
        <authorList>
            <person name="Appleberry H."/>
            <person name="Kula A."/>
            <person name="Wolfe A.J."/>
            <person name="Putonti C."/>
        </authorList>
    </citation>
    <scope>NUCLEOTIDE SEQUENCE [LARGE SCALE GENOMIC DNA]</scope>
    <source>
        <strain evidence="4 8">UMB12529</strain>
    </source>
</reference>
<dbReference type="GeneID" id="97394640"/>
<dbReference type="RefSeq" id="WP_049089252.1">
    <property type="nucleotide sequence ID" value="NZ_CABGKG010000001.1"/>
</dbReference>
<organism evidence="5 6">
    <name type="scientific">Klebsiella grimontii</name>
    <dbReference type="NCBI Taxonomy" id="2058152"/>
    <lineage>
        <taxon>Bacteria</taxon>
        <taxon>Pseudomonadati</taxon>
        <taxon>Pseudomonadota</taxon>
        <taxon>Gammaproteobacteria</taxon>
        <taxon>Enterobacterales</taxon>
        <taxon>Enterobacteriaceae</taxon>
        <taxon>Klebsiella/Raoultella group</taxon>
        <taxon>Klebsiella</taxon>
    </lineage>
</organism>
<reference evidence="3 7" key="3">
    <citation type="submission" date="2020-06" db="EMBL/GenBank/DDBJ databases">
        <title>REHAB project genomes.</title>
        <authorList>
            <person name="Shaw L.P."/>
        </authorList>
    </citation>
    <scope>NUCLEOTIDE SEQUENCE [LARGE SCALE GENOMIC DNA]</scope>
    <source>
        <strain evidence="3 7">RHBSTW-00092</strain>
    </source>
</reference>
<evidence type="ECO:0000259" key="2">
    <source>
        <dbReference type="Pfam" id="PF12146"/>
    </source>
</evidence>
<evidence type="ECO:0000313" key="7">
    <source>
        <dbReference type="Proteomes" id="UP000557483"/>
    </source>
</evidence>
<reference evidence="5" key="1">
    <citation type="submission" date="2017-08" db="EMBL/GenBank/DDBJ databases">
        <authorList>
            <person name="de Groot N.N."/>
        </authorList>
    </citation>
    <scope>NUCLEOTIDE SEQUENCE [LARGE SCALE GENOMIC DNA]</scope>
    <source>
        <strain evidence="5">06D021</strain>
    </source>
</reference>
<dbReference type="Proteomes" id="UP000220639">
    <property type="component" value="Unassembled WGS sequence"/>
</dbReference>
<evidence type="ECO:0000313" key="5">
    <source>
        <dbReference type="EMBL" id="SNU36346.1"/>
    </source>
</evidence>
<evidence type="ECO:0000313" key="8">
    <source>
        <dbReference type="Proteomes" id="UP001458070"/>
    </source>
</evidence>
<sequence length="513" mass="56813">MAMMRFTRLLNKSGLRMVSVVKKAIIGLLVVVIVFFIGRIYESQRGPALHRWHTWTANEMTASEIDHATFAEYQTREAAIFRDMKSKITDTLSDDEKTAINRFYAQSLVYPDKFHPDWNRSFILLPQGKPRGAAVLLHGLTDSPYSVHYLAQRYQQQGFVAVAPRLPGHGTAPGALTGVDREEWIATTRLAVREATRLAGDDAPLHVVGYSNGGALALKYALDSLEDKSLRRPQQVILLSPMIGVTAFARFAGLAGLPSVFPAFARAAWLNIVPEFNPYKYNSFPVKAARQSWLLSQALQQQIVQEAQSKRLSELAPVLTFQSVMDSTVSTRAVVDSLYRYLPDNGSELVIFDINQAANLRALFRPSLYSAVNTLLPPAPRPYGTTVITNAAPDTYETVARTTLAGTRSETVTPLHIAWPQDMYSLSHVAVPFPLSDSLYGREPAEKNRYGISIGTISLRGETATLSVGLDTLMRVTSNPFFPWMMVRINHHIACSDRADIAACLRPESAASE</sequence>
<reference evidence="6" key="2">
    <citation type="submission" date="2017-08" db="EMBL/GenBank/DDBJ databases">
        <authorList>
            <person name="Brisse S."/>
        </authorList>
    </citation>
    <scope>NUCLEOTIDE SEQUENCE [LARGE SCALE GENOMIC DNA]</scope>
    <source>
        <strain evidence="6">06D021</strain>
    </source>
</reference>